<dbReference type="GO" id="GO:0004527">
    <property type="term" value="F:exonuclease activity"/>
    <property type="evidence" value="ECO:0007669"/>
    <property type="project" value="UniProtKB-KW"/>
</dbReference>
<reference evidence="7 8" key="1">
    <citation type="submission" date="2020-08" db="EMBL/GenBank/DDBJ databases">
        <title>Sequencing the genomes of 1000 actinobacteria strains.</title>
        <authorList>
            <person name="Klenk H.-P."/>
        </authorList>
    </citation>
    <scope>NUCLEOTIDE SEQUENCE [LARGE SCALE GENOMIC DNA]</scope>
    <source>
        <strain evidence="7 8">DSM 23040</strain>
    </source>
</reference>
<evidence type="ECO:0000256" key="2">
    <source>
        <dbReference type="ARBA" id="ARBA00011322"/>
    </source>
</evidence>
<evidence type="ECO:0000313" key="7">
    <source>
        <dbReference type="EMBL" id="MBB3023317.1"/>
    </source>
</evidence>
<dbReference type="Proteomes" id="UP000568050">
    <property type="component" value="Unassembled WGS sequence"/>
</dbReference>
<keyword evidence="7" id="KW-0540">Nuclease</keyword>
<dbReference type="GO" id="GO:0006302">
    <property type="term" value="P:double-strand break repair"/>
    <property type="evidence" value="ECO:0007669"/>
    <property type="project" value="InterPro"/>
</dbReference>
<dbReference type="InterPro" id="IPR038729">
    <property type="entry name" value="Rad50/SbcC_AAA"/>
</dbReference>
<name>A0A839R0M0_9MICO</name>
<dbReference type="SUPFAM" id="SSF52540">
    <property type="entry name" value="P-loop containing nucleoside triphosphate hydrolases"/>
    <property type="match status" value="1"/>
</dbReference>
<proteinExistence type="inferred from homology"/>
<dbReference type="RefSeq" id="WP_183376410.1">
    <property type="nucleotide sequence ID" value="NZ_CBCSFZ010000025.1"/>
</dbReference>
<feature type="coiled-coil region" evidence="4">
    <location>
        <begin position="767"/>
        <end position="836"/>
    </location>
</feature>
<feature type="domain" description="Rad50/SbcC-type AAA" evidence="6">
    <location>
        <begin position="8"/>
        <end position="228"/>
    </location>
</feature>
<evidence type="ECO:0000256" key="3">
    <source>
        <dbReference type="ARBA" id="ARBA00013368"/>
    </source>
</evidence>
<dbReference type="PANTHER" id="PTHR32114:SF2">
    <property type="entry name" value="ABC TRANSPORTER ABCH.3"/>
    <property type="match status" value="1"/>
</dbReference>
<keyword evidence="4" id="KW-0175">Coiled coil</keyword>
<keyword evidence="7" id="KW-0269">Exonuclease</keyword>
<evidence type="ECO:0000313" key="8">
    <source>
        <dbReference type="Proteomes" id="UP000568050"/>
    </source>
</evidence>
<comment type="subunit">
    <text evidence="2">Heterodimer of SbcC and SbcD.</text>
</comment>
<evidence type="ECO:0000256" key="1">
    <source>
        <dbReference type="ARBA" id="ARBA00006930"/>
    </source>
</evidence>
<dbReference type="Gene3D" id="3.40.50.300">
    <property type="entry name" value="P-loop containing nucleotide triphosphate hydrolases"/>
    <property type="match status" value="2"/>
</dbReference>
<feature type="coiled-coil region" evidence="4">
    <location>
        <begin position="552"/>
        <end position="629"/>
    </location>
</feature>
<sequence length="1014" mass="108570">MRLHHMTFTGIGPFRGEHRIDFTALGASGLFLLEGPTGSGKSSIIDAVVFGLYGQVAGEASSQERLRSHFAGADEPSAVDLFFETTSGLFRITRTPRYLRPKRRGDGLTQQNATAKLFRYTSEDALRAAIAGEESAGAVQPVSVRIDEVGAEINRIVGLTHEQFTQTVVLPQGEFARFLRAKSEDRKDVLEKVFGTRLFTTIEKQFIELRREARAAAEASQQALAQALERFLEASSADADTRAEAHQELTAPGGLTTVLTDAAAATAAARTAHEDAAARTEKARTGVTTAEKATEAATRHLQAVQGRQEADGIAAHLERTREASDLAARQLAAHERAERPFYALQARARAERDADATRLALPKDDQETPQQWPDLIAHHDTTASTAAAAAAELASAAQLETGLPKRLTDLEEQRDAVTTTEARLTEQKAALQQRPTQRDDLADRVKEAAEQSRDLAGAQATLETSQERQESARLAAATAEKIQQLAGPIRDAHTAAAQAVETERALRQQRIDSMAAELATSLTDGDPCPVCGAAEHPSPATSDQPFVTDEQIEEAEGARSVAEKRLSDLNEKKAALESTRAAAHTAAGERSVETAAAEVAAAEQKLADVRTAEQRHADLENSLAAFDEETQRLTTAAHQAETALSAARTRVEETAHAIQRDQAAVAEARADADTVAERRTRLSNRAKTAAEAGKRLRAAQDARQRWLTAAETVTDEMQTAGFTSEEDVTAARISEETRAQHRQVQTQRATAQAKLTDLLADEAVAALTLAETSLEDAECAVTAAREQQAAARAALEEKQRQLSLAERAATATAAALTSLEQAAQKHRDTSATAEEKRALAEVITGGSGSSARLPLSTYVVIKRFEAVVDAANARLSVLSGTDLELELGEPAAGGTKKIGLDLEVVDRRTDQRRSPASLSGGETFFVSLALALGLADIVTAESGGVQMNTLFIDEGFGSLDPEKLDSVIAEIRALGNAGRTVGIVSHVAELKQQIPEKIHVRRRSDGTSTLDITV</sequence>
<dbReference type="Pfam" id="PF13476">
    <property type="entry name" value="AAA_23"/>
    <property type="match status" value="1"/>
</dbReference>
<accession>A0A839R0M0</accession>
<keyword evidence="8" id="KW-1185">Reference proteome</keyword>
<evidence type="ECO:0000256" key="4">
    <source>
        <dbReference type="SAM" id="Coils"/>
    </source>
</evidence>
<evidence type="ECO:0000256" key="5">
    <source>
        <dbReference type="SAM" id="MobiDB-lite"/>
    </source>
</evidence>
<dbReference type="InterPro" id="IPR027417">
    <property type="entry name" value="P-loop_NTPase"/>
</dbReference>
<comment type="similarity">
    <text evidence="1">Belongs to the SMC family. SbcC subfamily.</text>
</comment>
<evidence type="ECO:0000259" key="6">
    <source>
        <dbReference type="Pfam" id="PF13476"/>
    </source>
</evidence>
<organism evidence="7 8">
    <name type="scientific">Helcobacillus massiliensis</name>
    <dbReference type="NCBI Taxonomy" id="521392"/>
    <lineage>
        <taxon>Bacteria</taxon>
        <taxon>Bacillati</taxon>
        <taxon>Actinomycetota</taxon>
        <taxon>Actinomycetes</taxon>
        <taxon>Micrococcales</taxon>
        <taxon>Dermabacteraceae</taxon>
        <taxon>Helcobacillus</taxon>
    </lineage>
</organism>
<dbReference type="PANTHER" id="PTHR32114">
    <property type="entry name" value="ABC TRANSPORTER ABCH.3"/>
    <property type="match status" value="1"/>
</dbReference>
<dbReference type="EMBL" id="JACHWP010000004">
    <property type="protein sequence ID" value="MBB3023317.1"/>
    <property type="molecule type" value="Genomic_DNA"/>
</dbReference>
<protein>
    <recommendedName>
        <fullName evidence="3">Nuclease SbcCD subunit C</fullName>
    </recommendedName>
</protein>
<dbReference type="AlphaFoldDB" id="A0A839R0M0"/>
<comment type="caution">
    <text evidence="7">The sequence shown here is derived from an EMBL/GenBank/DDBJ whole genome shotgun (WGS) entry which is preliminary data.</text>
</comment>
<feature type="region of interest" description="Disordered" evidence="5">
    <location>
        <begin position="452"/>
        <end position="472"/>
    </location>
</feature>
<dbReference type="GO" id="GO:0016887">
    <property type="term" value="F:ATP hydrolysis activity"/>
    <property type="evidence" value="ECO:0007669"/>
    <property type="project" value="InterPro"/>
</dbReference>
<gene>
    <name evidence="7" type="ORF">FHX50_001609</name>
</gene>
<keyword evidence="7" id="KW-0378">Hydrolase</keyword>